<evidence type="ECO:0000313" key="3">
    <source>
        <dbReference type="Proteomes" id="UP001208570"/>
    </source>
</evidence>
<dbReference type="Proteomes" id="UP001208570">
    <property type="component" value="Unassembled WGS sequence"/>
</dbReference>
<name>A0AAD9N7L4_9ANNE</name>
<accession>A0AAD9N7L4</accession>
<keyword evidence="1" id="KW-0812">Transmembrane</keyword>
<proteinExistence type="predicted"/>
<evidence type="ECO:0000256" key="1">
    <source>
        <dbReference type="SAM" id="Phobius"/>
    </source>
</evidence>
<dbReference type="AlphaFoldDB" id="A0AAD9N7L4"/>
<feature type="transmembrane region" description="Helical" evidence="1">
    <location>
        <begin position="540"/>
        <end position="565"/>
    </location>
</feature>
<evidence type="ECO:0008006" key="4">
    <source>
        <dbReference type="Google" id="ProtNLM"/>
    </source>
</evidence>
<comment type="caution">
    <text evidence="2">The sequence shown here is derived from an EMBL/GenBank/DDBJ whole genome shotgun (WGS) entry which is preliminary data.</text>
</comment>
<reference evidence="2" key="1">
    <citation type="journal article" date="2023" name="Mol. Biol. Evol.">
        <title>Third-Generation Sequencing Reveals the Adaptive Role of the Epigenome in Three Deep-Sea Polychaetes.</title>
        <authorList>
            <person name="Perez M."/>
            <person name="Aroh O."/>
            <person name="Sun Y."/>
            <person name="Lan Y."/>
            <person name="Juniper S.K."/>
            <person name="Young C.R."/>
            <person name="Angers B."/>
            <person name="Qian P.Y."/>
        </authorList>
    </citation>
    <scope>NUCLEOTIDE SEQUENCE</scope>
    <source>
        <strain evidence="2">P08H-3</strain>
    </source>
</reference>
<keyword evidence="1" id="KW-0472">Membrane</keyword>
<evidence type="ECO:0000313" key="2">
    <source>
        <dbReference type="EMBL" id="KAK2159820.1"/>
    </source>
</evidence>
<dbReference type="EMBL" id="JAODUP010000145">
    <property type="protein sequence ID" value="KAK2159820.1"/>
    <property type="molecule type" value="Genomic_DNA"/>
</dbReference>
<keyword evidence="3" id="KW-1185">Reference proteome</keyword>
<gene>
    <name evidence="2" type="ORF">LSH36_145g03000</name>
</gene>
<sequence>MYAIRFPECSFPANWRESSWMTNVVQQSKDILLINYNIDKSCSTTKSTTPKFKINKYNCPAYSQLVDGTQVYLRAEIGKQQKANGLCVEQKRLTNTLLRREAGTQSDIDSCKAALNGVDLYRILLPVDPNRPADAGFHYRTTWSVSTEINCPMTGIHSVICQTTGNDVCPPDSAVKVEGSRMTIYVPTLSKKYPNLPLTGSIKCLADIGAASLGEPNSNDRILALKWSTNSQPDRVHFYCVRYRRLANGTWSMSLDIQNTRQIECLRYAQHNWQGAHGTPPREYFKLLMIHNPVQSSGESTVIGLSVGAAILKPDTNPMLLKCDVTLHKRLVSLNWEITIGTSSGSYLSAQNTKSTTMPTKTTTTAMITTTTTMATTLPDRATLYHIQFMLGASYQDYVDVDEKVDPLKADLKSYFLKICHIRRDSLKVQLEKGKGGEIMTTFNVNDTKTSVESCKQNLIDNIKQGGTIRHDKMLIPVKKTVYLWEDDSTCPDIICKAGSRCWIRQGEYTCECSIGSQDATGVCSATNVLEQSADSNKRVITFAVIGAAAFLVVIAFVVIIIVVIRRRRDDKDIASDKDSIGSLEQQDRDMYSSIGKKPRAYHDKQFIVTDEDEYTGEKTGIQNSGYK</sequence>
<protein>
    <recommendedName>
        <fullName evidence="4">EGF-like domain-containing protein</fullName>
    </recommendedName>
</protein>
<organism evidence="2 3">
    <name type="scientific">Paralvinella palmiformis</name>
    <dbReference type="NCBI Taxonomy" id="53620"/>
    <lineage>
        <taxon>Eukaryota</taxon>
        <taxon>Metazoa</taxon>
        <taxon>Spiralia</taxon>
        <taxon>Lophotrochozoa</taxon>
        <taxon>Annelida</taxon>
        <taxon>Polychaeta</taxon>
        <taxon>Sedentaria</taxon>
        <taxon>Canalipalpata</taxon>
        <taxon>Terebellida</taxon>
        <taxon>Terebelliformia</taxon>
        <taxon>Alvinellidae</taxon>
        <taxon>Paralvinella</taxon>
    </lineage>
</organism>
<keyword evidence="1" id="KW-1133">Transmembrane helix</keyword>